<dbReference type="AlphaFoldDB" id="A0A5C5PWX7"/>
<feature type="transmembrane region" description="Helical" evidence="1">
    <location>
        <begin position="93"/>
        <end position="111"/>
    </location>
</feature>
<evidence type="ECO:0000313" key="3">
    <source>
        <dbReference type="EMBL" id="TWR91398.1"/>
    </source>
</evidence>
<evidence type="ECO:0000313" key="4">
    <source>
        <dbReference type="Proteomes" id="UP000317901"/>
    </source>
</evidence>
<sequence>MAQTTLGPLYVKGMNLFATREQFQGYLPAIADNMAVDVAHTDIKGLEGLNVVKNMWFIPFSLLSGLFFGAISLVVLIISSIEALRPLRRRIRFVRPLAIAVIVVVPLALSNGIVDSAGYRDAFRSQGRQPVLVASVFDWAMTSQAMLYNLTKPLLRAE</sequence>
<feature type="transmembrane region" description="Helical" evidence="1">
    <location>
        <begin position="56"/>
        <end position="81"/>
    </location>
</feature>
<dbReference type="EMBL" id="VFIO01000009">
    <property type="protein sequence ID" value="TWR87184.1"/>
    <property type="molecule type" value="Genomic_DNA"/>
</dbReference>
<keyword evidence="5" id="KW-1185">Reference proteome</keyword>
<dbReference type="EMBL" id="VFIP01000023">
    <property type="protein sequence ID" value="TWR91398.1"/>
    <property type="molecule type" value="Genomic_DNA"/>
</dbReference>
<dbReference type="OrthoDB" id="6986928at2"/>
<evidence type="ECO:0000313" key="5">
    <source>
        <dbReference type="Proteomes" id="UP000318428"/>
    </source>
</evidence>
<dbReference type="Proteomes" id="UP000317901">
    <property type="component" value="Unassembled WGS sequence"/>
</dbReference>
<protein>
    <submittedName>
        <fullName evidence="3">Uncharacterized protein</fullName>
    </submittedName>
</protein>
<keyword evidence="1" id="KW-0472">Membrane</keyword>
<proteinExistence type="predicted"/>
<keyword evidence="1" id="KW-1133">Transmembrane helix</keyword>
<dbReference type="Proteomes" id="UP000318428">
    <property type="component" value="Unassembled WGS sequence"/>
</dbReference>
<gene>
    <name evidence="3" type="ORF">FJD37_13120</name>
    <name evidence="2" type="ORF">FJD38_19325</name>
</gene>
<keyword evidence="1" id="KW-0812">Transmembrane</keyword>
<name>A0A5C5PWX7_9PSED</name>
<comment type="caution">
    <text evidence="3">The sequence shown here is derived from an EMBL/GenBank/DDBJ whole genome shotgun (WGS) entry which is preliminary data.</text>
</comment>
<organism evidence="3 4">
    <name type="scientific">Pseudomonas saxonica</name>
    <dbReference type="NCBI Taxonomy" id="2600598"/>
    <lineage>
        <taxon>Bacteria</taxon>
        <taxon>Pseudomonadati</taxon>
        <taxon>Pseudomonadota</taxon>
        <taxon>Gammaproteobacteria</taxon>
        <taxon>Pseudomonadales</taxon>
        <taxon>Pseudomonadaceae</taxon>
        <taxon>Pseudomonas</taxon>
    </lineage>
</organism>
<evidence type="ECO:0000313" key="2">
    <source>
        <dbReference type="EMBL" id="TWR87184.1"/>
    </source>
</evidence>
<reference evidence="4 5" key="1">
    <citation type="submission" date="2019-06" db="EMBL/GenBank/DDBJ databases">
        <title>Pseudomonas bimorpha sp. nov. isolated from bovine raw milk and skim milk concentrate.</title>
        <authorList>
            <person name="Hofmann K."/>
            <person name="Huptas C."/>
            <person name="Doll E."/>
            <person name="Scherer S."/>
            <person name="Wenning M."/>
        </authorList>
    </citation>
    <scope>NUCLEOTIDE SEQUENCE [LARGE SCALE GENOMIC DNA]</scope>
    <source>
        <strain evidence="2 5">DSM 108989</strain>
        <strain evidence="3 4">DSM 108990</strain>
    </source>
</reference>
<accession>A0A5C5PWX7</accession>
<evidence type="ECO:0000256" key="1">
    <source>
        <dbReference type="SAM" id="Phobius"/>
    </source>
</evidence>